<name>A0ABT0ESD9_9PSED</name>
<sequence>MSEENPSPWLQTYSMPVIPKGERFVMLSGLSERHKREAWSAISRTNPALAQLLKDPAVKEMMQHFDADLFVDAAAVPTLPAEPLKGRKRAEN</sequence>
<dbReference type="RefSeq" id="WP_247285470.1">
    <property type="nucleotide sequence ID" value="NZ_JAKNRW010000001.1"/>
</dbReference>
<keyword evidence="2" id="KW-1185">Reference proteome</keyword>
<accession>A0ABT0ESD9</accession>
<organism evidence="1 2">
    <name type="scientific">Pseudomonas violetae</name>
    <dbReference type="NCBI Taxonomy" id="2915813"/>
    <lineage>
        <taxon>Bacteria</taxon>
        <taxon>Pseudomonadati</taxon>
        <taxon>Pseudomonadota</taxon>
        <taxon>Gammaproteobacteria</taxon>
        <taxon>Pseudomonadales</taxon>
        <taxon>Pseudomonadaceae</taxon>
        <taxon>Pseudomonas</taxon>
    </lineage>
</organism>
<reference evidence="1 2" key="1">
    <citation type="submission" date="2022-02" db="EMBL/GenBank/DDBJ databases">
        <title>Comparative genomics of the first Antarctic Pseudomonas spp. capable of biotransforming 2,4,6-Trinitrotoluene.</title>
        <authorList>
            <person name="Cabrera M.A."/>
            <person name="Marquez S.L."/>
            <person name="Perez-Donoso J.M."/>
        </authorList>
    </citation>
    <scope>NUCLEOTIDE SEQUENCE [LARGE SCALE GENOMIC DNA]</scope>
    <source>
        <strain evidence="1 2">TNT19</strain>
    </source>
</reference>
<protein>
    <submittedName>
        <fullName evidence="1">Uncharacterized protein</fullName>
    </submittedName>
</protein>
<evidence type="ECO:0000313" key="2">
    <source>
        <dbReference type="Proteomes" id="UP001299876"/>
    </source>
</evidence>
<dbReference type="Proteomes" id="UP001299876">
    <property type="component" value="Unassembled WGS sequence"/>
</dbReference>
<dbReference type="EMBL" id="JAKNRW010000001">
    <property type="protein sequence ID" value="MCK1788647.1"/>
    <property type="molecule type" value="Genomic_DNA"/>
</dbReference>
<proteinExistence type="predicted"/>
<evidence type="ECO:0000313" key="1">
    <source>
        <dbReference type="EMBL" id="MCK1788647.1"/>
    </source>
</evidence>
<gene>
    <name evidence="1" type="ORF">L9059_00270</name>
</gene>
<comment type="caution">
    <text evidence="1">The sequence shown here is derived from an EMBL/GenBank/DDBJ whole genome shotgun (WGS) entry which is preliminary data.</text>
</comment>